<evidence type="ECO:0000313" key="3">
    <source>
        <dbReference type="Proteomes" id="UP000009168"/>
    </source>
</evidence>
<dbReference type="OrthoDB" id="6133115at2759"/>
<protein>
    <submittedName>
        <fullName evidence="2">Macro domain protein</fullName>
    </submittedName>
</protein>
<reference evidence="3" key="1">
    <citation type="journal article" date="2006" name="PLoS Biol.">
        <title>Macronuclear genome sequence of the ciliate Tetrahymena thermophila, a model eukaryote.</title>
        <authorList>
            <person name="Eisen J.A."/>
            <person name="Coyne R.S."/>
            <person name="Wu M."/>
            <person name="Wu D."/>
            <person name="Thiagarajan M."/>
            <person name="Wortman J.R."/>
            <person name="Badger J.H."/>
            <person name="Ren Q."/>
            <person name="Amedeo P."/>
            <person name="Jones K.M."/>
            <person name="Tallon L.J."/>
            <person name="Delcher A.L."/>
            <person name="Salzberg S.L."/>
            <person name="Silva J.C."/>
            <person name="Haas B.J."/>
            <person name="Majoros W.H."/>
            <person name="Farzad M."/>
            <person name="Carlton J.M."/>
            <person name="Smith R.K. Jr."/>
            <person name="Garg J."/>
            <person name="Pearlman R.E."/>
            <person name="Karrer K.M."/>
            <person name="Sun L."/>
            <person name="Manning G."/>
            <person name="Elde N.C."/>
            <person name="Turkewitz A.P."/>
            <person name="Asai D.J."/>
            <person name="Wilkes D.E."/>
            <person name="Wang Y."/>
            <person name="Cai H."/>
            <person name="Collins K."/>
            <person name="Stewart B.A."/>
            <person name="Lee S.R."/>
            <person name="Wilamowska K."/>
            <person name="Weinberg Z."/>
            <person name="Ruzzo W.L."/>
            <person name="Wloga D."/>
            <person name="Gaertig J."/>
            <person name="Frankel J."/>
            <person name="Tsao C.-C."/>
            <person name="Gorovsky M.A."/>
            <person name="Keeling P.J."/>
            <person name="Waller R.F."/>
            <person name="Patron N.J."/>
            <person name="Cherry J.M."/>
            <person name="Stover N.A."/>
            <person name="Krieger C.J."/>
            <person name="del Toro C."/>
            <person name="Ryder H.F."/>
            <person name="Williamson S.C."/>
            <person name="Barbeau R.A."/>
            <person name="Hamilton E.P."/>
            <person name="Orias E."/>
        </authorList>
    </citation>
    <scope>NUCLEOTIDE SEQUENCE [LARGE SCALE GENOMIC DNA]</scope>
    <source>
        <strain evidence="3">SB210</strain>
    </source>
</reference>
<dbReference type="eggNOG" id="ENOG502T20I">
    <property type="taxonomic scope" value="Eukaryota"/>
</dbReference>
<proteinExistence type="predicted"/>
<dbReference type="SUPFAM" id="SSF52949">
    <property type="entry name" value="Macro domain-like"/>
    <property type="match status" value="1"/>
</dbReference>
<dbReference type="Pfam" id="PF01661">
    <property type="entry name" value="Macro"/>
    <property type="match status" value="1"/>
</dbReference>
<dbReference type="InterPro" id="IPR002589">
    <property type="entry name" value="Macro_dom"/>
</dbReference>
<dbReference type="PROSITE" id="PS51154">
    <property type="entry name" value="MACRO"/>
    <property type="match status" value="1"/>
</dbReference>
<dbReference type="Proteomes" id="UP000009168">
    <property type="component" value="Unassembled WGS sequence"/>
</dbReference>
<evidence type="ECO:0000259" key="1">
    <source>
        <dbReference type="PROSITE" id="PS51154"/>
    </source>
</evidence>
<keyword evidence="3" id="KW-1185">Reference proteome</keyword>
<dbReference type="RefSeq" id="XP_001017412.1">
    <property type="nucleotide sequence ID" value="XM_001017412.3"/>
</dbReference>
<dbReference type="EMBL" id="GG662667">
    <property type="protein sequence ID" value="EAR97167.1"/>
    <property type="molecule type" value="Genomic_DNA"/>
</dbReference>
<sequence length="256" mass="29264">MGICCCKNEPQVQEKIHQTNITYKDVFITFKQGSIKKEEADVLVISTDSFISNKSTSIFNEDMIIQSINQEIKSSRGRNEEPLQTGEIIFSSPGLLKNVKELAHLAVPIWRGGNYNEIEKIVNGYVNILKQCEEKGYSIVMFTDITSGRFGIPKQLGAECFISALKIYLEKEKKTNQITTIKFIHQLKSNLIFFEEFFQKEAGTKEKSQDSEYSDHLKIAYAYSPDNNNSKLETVVEMNGLINNKNNHNEKDEKKE</sequence>
<name>I7MJT3_TETTS</name>
<dbReference type="InParanoid" id="I7MJT3"/>
<dbReference type="HOGENOM" id="CLU_1021124_0_0_1"/>
<dbReference type="KEGG" id="tet:TTHERM_00477050"/>
<evidence type="ECO:0000313" key="2">
    <source>
        <dbReference type="EMBL" id="EAR97167.1"/>
    </source>
</evidence>
<dbReference type="InterPro" id="IPR043472">
    <property type="entry name" value="Macro_dom-like"/>
</dbReference>
<accession>I7MJT3</accession>
<dbReference type="AlphaFoldDB" id="I7MJT3"/>
<gene>
    <name evidence="2" type="ORF">TTHERM_00477050</name>
</gene>
<organism evidence="2 3">
    <name type="scientific">Tetrahymena thermophila (strain SB210)</name>
    <dbReference type="NCBI Taxonomy" id="312017"/>
    <lineage>
        <taxon>Eukaryota</taxon>
        <taxon>Sar</taxon>
        <taxon>Alveolata</taxon>
        <taxon>Ciliophora</taxon>
        <taxon>Intramacronucleata</taxon>
        <taxon>Oligohymenophorea</taxon>
        <taxon>Hymenostomatida</taxon>
        <taxon>Tetrahymenina</taxon>
        <taxon>Tetrahymenidae</taxon>
        <taxon>Tetrahymena</taxon>
    </lineage>
</organism>
<dbReference type="Gene3D" id="3.40.220.10">
    <property type="entry name" value="Leucine Aminopeptidase, subunit E, domain 1"/>
    <property type="match status" value="1"/>
</dbReference>
<dbReference type="OMA" id="GAECFIS"/>
<dbReference type="GeneID" id="7832901"/>
<feature type="domain" description="Macro" evidence="1">
    <location>
        <begin position="15"/>
        <end position="202"/>
    </location>
</feature>